<feature type="transmembrane region" description="Helical" evidence="1">
    <location>
        <begin position="321"/>
        <end position="341"/>
    </location>
</feature>
<feature type="transmembrane region" description="Helical" evidence="1">
    <location>
        <begin position="224"/>
        <end position="243"/>
    </location>
</feature>
<evidence type="ECO:0000256" key="1">
    <source>
        <dbReference type="SAM" id="Phobius"/>
    </source>
</evidence>
<gene>
    <name evidence="2" type="ORF">SMAR0320_LOCUS14325</name>
</gene>
<name>A0A7S2PRP0_9STRA</name>
<keyword evidence="1" id="KW-1133">Transmembrane helix</keyword>
<protein>
    <submittedName>
        <fullName evidence="2">Uncharacterized protein</fullName>
    </submittedName>
</protein>
<accession>A0A7S2PRP0</accession>
<feature type="transmembrane region" description="Helical" evidence="1">
    <location>
        <begin position="153"/>
        <end position="172"/>
    </location>
</feature>
<reference evidence="2" key="1">
    <citation type="submission" date="2021-01" db="EMBL/GenBank/DDBJ databases">
        <authorList>
            <person name="Corre E."/>
            <person name="Pelletier E."/>
            <person name="Niang G."/>
            <person name="Scheremetjew M."/>
            <person name="Finn R."/>
            <person name="Kale V."/>
            <person name="Holt S."/>
            <person name="Cochrane G."/>
            <person name="Meng A."/>
            <person name="Brown T."/>
            <person name="Cohen L."/>
        </authorList>
    </citation>
    <scope>NUCLEOTIDE SEQUENCE</scope>
    <source>
        <strain evidence="2">SM1012Den-03</strain>
    </source>
</reference>
<sequence>MLLSPRLVGSGIFHMSHSSHPPISTMLVTRSLTLALIASSAQVGAFTPPKTSIVPTIKSVGFQHTHFEHSLNLVGKKDDTPIDFYVDETMRTTKDVPTSTIAFIGSSLLSFAYVMQRLQIYLNTPCLNGGPGGSTICDASYYDFAMYFHDHEVISFLLVLTHVIPFVLLPWVSKQVSEVGPTIQKDFEGFNPFIMQMAMACIGFGLSLEFGWHVADSWYYENNFHVLNFGFYFFLISGFALWADGFKNIAIFDLIFGGILAGATVLYPFGNAAQVGEPYPAFLTDFFADGASSAKIPLYIGMSATFLEITRRGKDIFGNKMLWVPFFCIGVNLGFIALLNNVQYGNAEVVDGVKQLTSLNYIYHICHDVLGTEMGVLVFGLLIKNYVPLAERVEE</sequence>
<feature type="transmembrane region" description="Helical" evidence="1">
    <location>
        <begin position="193"/>
        <end position="212"/>
    </location>
</feature>
<feature type="transmembrane region" description="Helical" evidence="1">
    <location>
        <begin position="290"/>
        <end position="309"/>
    </location>
</feature>
<evidence type="ECO:0000313" key="2">
    <source>
        <dbReference type="EMBL" id="CAD9612602.1"/>
    </source>
</evidence>
<organism evidence="2">
    <name type="scientific">Skeletonema marinoi</name>
    <dbReference type="NCBI Taxonomy" id="267567"/>
    <lineage>
        <taxon>Eukaryota</taxon>
        <taxon>Sar</taxon>
        <taxon>Stramenopiles</taxon>
        <taxon>Ochrophyta</taxon>
        <taxon>Bacillariophyta</taxon>
        <taxon>Coscinodiscophyceae</taxon>
        <taxon>Thalassiosirophycidae</taxon>
        <taxon>Thalassiosirales</taxon>
        <taxon>Skeletonemataceae</taxon>
        <taxon>Skeletonema</taxon>
        <taxon>Skeletonema marinoi-dohrnii complex</taxon>
    </lineage>
</organism>
<keyword evidence="1" id="KW-0472">Membrane</keyword>
<feature type="transmembrane region" description="Helical" evidence="1">
    <location>
        <begin position="250"/>
        <end position="270"/>
    </location>
</feature>
<keyword evidence="1" id="KW-0812">Transmembrane</keyword>
<feature type="transmembrane region" description="Helical" evidence="1">
    <location>
        <begin position="361"/>
        <end position="383"/>
    </location>
</feature>
<dbReference type="EMBL" id="HBGZ01019994">
    <property type="protein sequence ID" value="CAD9612602.1"/>
    <property type="molecule type" value="Transcribed_RNA"/>
</dbReference>
<proteinExistence type="predicted"/>
<dbReference type="AlphaFoldDB" id="A0A7S2PRP0"/>